<dbReference type="PROSITE" id="PS51318">
    <property type="entry name" value="TAT"/>
    <property type="match status" value="1"/>
</dbReference>
<dbReference type="Pfam" id="PF07676">
    <property type="entry name" value="PD40"/>
    <property type="match status" value="2"/>
</dbReference>
<feature type="signal peptide" evidence="3">
    <location>
        <begin position="1"/>
        <end position="25"/>
    </location>
</feature>
<accession>A0ABY7QCF1</accession>
<evidence type="ECO:0000313" key="4">
    <source>
        <dbReference type="EMBL" id="WBP90434.1"/>
    </source>
</evidence>
<keyword evidence="3" id="KW-0732">Signal</keyword>
<dbReference type="InterPro" id="IPR011042">
    <property type="entry name" value="6-blade_b-propeller_TolB-like"/>
</dbReference>
<evidence type="ECO:0000256" key="1">
    <source>
        <dbReference type="ARBA" id="ARBA00009820"/>
    </source>
</evidence>
<feature type="chain" id="PRO_5045150990" evidence="3">
    <location>
        <begin position="26"/>
        <end position="473"/>
    </location>
</feature>
<dbReference type="Gene3D" id="2.120.10.30">
    <property type="entry name" value="TolB, C-terminal domain"/>
    <property type="match status" value="2"/>
</dbReference>
<comment type="similarity">
    <text evidence="1">Belongs to the TolB family.</text>
</comment>
<dbReference type="InterPro" id="IPR011659">
    <property type="entry name" value="WD40"/>
</dbReference>
<dbReference type="EMBL" id="CP115450">
    <property type="protein sequence ID" value="WBP90434.1"/>
    <property type="molecule type" value="Genomic_DNA"/>
</dbReference>
<dbReference type="InterPro" id="IPR006311">
    <property type="entry name" value="TAT_signal"/>
</dbReference>
<evidence type="ECO:0000256" key="3">
    <source>
        <dbReference type="SAM" id="SignalP"/>
    </source>
</evidence>
<feature type="compositionally biased region" description="Basic and acidic residues" evidence="2">
    <location>
        <begin position="33"/>
        <end position="47"/>
    </location>
</feature>
<feature type="region of interest" description="Disordered" evidence="2">
    <location>
        <begin position="28"/>
        <end position="48"/>
    </location>
</feature>
<evidence type="ECO:0000256" key="2">
    <source>
        <dbReference type="SAM" id="MobiDB-lite"/>
    </source>
</evidence>
<reference evidence="5" key="1">
    <citation type="submission" date="2022-12" db="EMBL/GenBank/DDBJ databases">
        <authorList>
            <person name="Mo P."/>
        </authorList>
    </citation>
    <scope>NUCLEOTIDE SEQUENCE [LARGE SCALE GENOMIC DNA]</scope>
    <source>
        <strain evidence="5">HUAS 3-15</strain>
    </source>
</reference>
<dbReference type="SUPFAM" id="SSF82171">
    <property type="entry name" value="DPP6 N-terminal domain-like"/>
    <property type="match status" value="2"/>
</dbReference>
<sequence length="473" mass="49827">MTTARSRRRLARAACVLVAAVVAGAAMPAAEARPPKGDTARVSEGAKGEQLNGRSYALGLSADGRTALFASAATNLLPGGGTPNDSEIYVRDLRNGHVQRVSVADDGSRLNAGTAAGSISGDGRYVAFTTAATNVVPGQVKHPSDVFVRDLWTGRTELITTGNLTTGDDESIRTVDSPSLSWDGRYVVYASNRTDLAPGVRRGKENVFVTDRWTHTTRLISTGFGGSTADNNSFDPSISADGRTVGFTSRAGNLLPPPATDAAATGPGATDPASSASPSAAGTAQLAGQRFYPYYVWKADTGTVTGASLDDTGALVGAAAGPRISLDGRYALYGLPVPVVLRSGMHGYRMDLYARELATGRVTRVSTFLPGTTTTGSSFRPVMTYDDRWVYFDSDADNLVPGDTNQQTDVFRRDLWTGRVERVSVTEDGSQSTGTSYDPYVDATGDTVVFTADDANLVPGATNTFTDVFLRRQ</sequence>
<proteinExistence type="inferred from homology"/>
<feature type="region of interest" description="Disordered" evidence="2">
    <location>
        <begin position="252"/>
        <end position="280"/>
    </location>
</feature>
<protein>
    <submittedName>
        <fullName evidence="4">Uncharacterized protein</fullName>
    </submittedName>
</protein>
<dbReference type="RefSeq" id="WP_270149217.1">
    <property type="nucleotide sequence ID" value="NZ_CP115450.1"/>
</dbReference>
<dbReference type="PANTHER" id="PTHR36842">
    <property type="entry name" value="PROTEIN TOLB HOMOLOG"/>
    <property type="match status" value="1"/>
</dbReference>
<feature type="compositionally biased region" description="Low complexity" evidence="2">
    <location>
        <begin position="260"/>
        <end position="280"/>
    </location>
</feature>
<organism evidence="4 5">
    <name type="scientific">Kitasatospora cathayae</name>
    <dbReference type="NCBI Taxonomy" id="3004092"/>
    <lineage>
        <taxon>Bacteria</taxon>
        <taxon>Bacillati</taxon>
        <taxon>Actinomycetota</taxon>
        <taxon>Actinomycetes</taxon>
        <taxon>Kitasatosporales</taxon>
        <taxon>Streptomycetaceae</taxon>
        <taxon>Kitasatospora</taxon>
    </lineage>
</organism>
<gene>
    <name evidence="4" type="ORF">O1G21_34285</name>
</gene>
<name>A0ABY7QCF1_9ACTN</name>
<dbReference type="Proteomes" id="UP001212821">
    <property type="component" value="Chromosome"/>
</dbReference>
<keyword evidence="5" id="KW-1185">Reference proteome</keyword>
<dbReference type="PANTHER" id="PTHR36842:SF2">
    <property type="entry name" value="SLR0505 PROTEIN"/>
    <property type="match status" value="1"/>
</dbReference>
<evidence type="ECO:0000313" key="5">
    <source>
        <dbReference type="Proteomes" id="UP001212821"/>
    </source>
</evidence>